<accession>A0A5C7E0Y2</accession>
<dbReference type="NCBIfam" id="NF041922">
    <property type="entry name" value="DLP_LeoA_gen"/>
    <property type="match status" value="1"/>
</dbReference>
<evidence type="ECO:0000256" key="1">
    <source>
        <dbReference type="SAM" id="Coils"/>
    </source>
</evidence>
<organism evidence="4 5">
    <name type="scientific">Campylobacter volucris</name>
    <dbReference type="NCBI Taxonomy" id="1031542"/>
    <lineage>
        <taxon>Bacteria</taxon>
        <taxon>Pseudomonadati</taxon>
        <taxon>Campylobacterota</taxon>
        <taxon>Epsilonproteobacteria</taxon>
        <taxon>Campylobacterales</taxon>
        <taxon>Campylobacteraceae</taxon>
        <taxon>Campylobacter</taxon>
    </lineage>
</organism>
<evidence type="ECO:0000259" key="3">
    <source>
        <dbReference type="Pfam" id="PF18709"/>
    </source>
</evidence>
<dbReference type="InterPro" id="IPR040576">
    <property type="entry name" value="DLP_helical"/>
</dbReference>
<feature type="domain" description="Dynamin-like helical" evidence="3">
    <location>
        <begin position="213"/>
        <end position="544"/>
    </location>
</feature>
<evidence type="ECO:0000313" key="5">
    <source>
        <dbReference type="Proteomes" id="UP000321629"/>
    </source>
</evidence>
<dbReference type="EMBL" id="VOWJ01000023">
    <property type="protein sequence ID" value="TXE88136.1"/>
    <property type="molecule type" value="Genomic_DNA"/>
</dbReference>
<comment type="caution">
    <text evidence="4">The sequence shown here is derived from an EMBL/GenBank/DDBJ whole genome shotgun (WGS) entry which is preliminary data.</text>
</comment>
<dbReference type="Pfam" id="PF00350">
    <property type="entry name" value="Dynamin_N"/>
    <property type="match status" value="1"/>
</dbReference>
<dbReference type="RefSeq" id="WP_147555589.1">
    <property type="nucleotide sequence ID" value="NZ_VOWJ01000023.1"/>
</dbReference>
<dbReference type="Proteomes" id="UP000321629">
    <property type="component" value="Unassembled WGS sequence"/>
</dbReference>
<feature type="coiled-coil region" evidence="1">
    <location>
        <begin position="491"/>
        <end position="543"/>
    </location>
</feature>
<sequence length="564" mass="64786">MNQTIAEFKTLQQKNLELLTSLLNFVTEGESYGIEVDSSFIKKLQNTINNVNNEKLKVALIGGFSEGKTSIAAAWVERLDKQSMKINHQESSDAIQIYPIDDDLELVDTPGLFGFKEKINDENKIEQYKDITKKYISEAHLILYILNPSNPIKDSHKDELNWMFRTLNLLPRTIFVLSKFDEIADIEDELDYNHNLAIKQENIKKRLNDLIGLSDKEKEQLSIVAVSANPFDEGVEYWLKHKDEFQKLSHIKNLQNETEKKISENGGKLAIVEDTKESIIKDILTKQLPVAKNLHNVFCDGLDRLKQTALNMQDNIDELDSDIAHARIKLREFIMDYFNGLCEQLQGTTLDTFGAFITREIGQNGINIDTKIQNAFDKQTHRIHTQFSRIKTNFTTELSFFENSISAFGKQGVNFLRHSGVINATNIKIARDVVVQGAKYIGIDLGLKFKPWGAVNLANKANVVITVIGIGIELWDSYKQAQREKEFQLTKQKMENNFHEQKSEIIELINDEKIFKERFFPKVSDLESALKHIKDNILEEENRKNSFSNWLKKGEEIIDTQIVL</sequence>
<name>A0A5C7E0Y2_9BACT</name>
<feature type="domain" description="Dynamin N-terminal" evidence="2">
    <location>
        <begin position="98"/>
        <end position="179"/>
    </location>
</feature>
<dbReference type="InterPro" id="IPR027417">
    <property type="entry name" value="P-loop_NTPase"/>
</dbReference>
<dbReference type="Pfam" id="PF18709">
    <property type="entry name" value="DLP_helical"/>
    <property type="match status" value="1"/>
</dbReference>
<proteinExistence type="predicted"/>
<dbReference type="Gene3D" id="3.40.50.300">
    <property type="entry name" value="P-loop containing nucleotide triphosphate hydrolases"/>
    <property type="match status" value="1"/>
</dbReference>
<dbReference type="InterPro" id="IPR045063">
    <property type="entry name" value="Dynamin_N"/>
</dbReference>
<reference evidence="4 5" key="1">
    <citation type="submission" date="2019-07" db="EMBL/GenBank/DDBJ databases">
        <title>Rapid identification of Enteric Bacteria from Whole Genome Sequences (WGS) using Average Nucleotide Identity (ANI).</title>
        <authorList>
            <person name="Lane C."/>
        </authorList>
    </citation>
    <scope>NUCLEOTIDE SEQUENCE [LARGE SCALE GENOMIC DNA]</scope>
    <source>
        <strain evidence="4 5">2016D-0084</strain>
    </source>
</reference>
<protein>
    <submittedName>
        <fullName evidence="4">Labile enterotoxin output A</fullName>
    </submittedName>
</protein>
<dbReference type="InterPro" id="IPR049678">
    <property type="entry name" value="LeoA-like"/>
</dbReference>
<evidence type="ECO:0000313" key="4">
    <source>
        <dbReference type="EMBL" id="TXE88136.1"/>
    </source>
</evidence>
<dbReference type="SUPFAM" id="SSF52540">
    <property type="entry name" value="P-loop containing nucleoside triphosphate hydrolases"/>
    <property type="match status" value="1"/>
</dbReference>
<dbReference type="AlphaFoldDB" id="A0A5C7E0Y2"/>
<keyword evidence="1" id="KW-0175">Coiled coil</keyword>
<evidence type="ECO:0000259" key="2">
    <source>
        <dbReference type="Pfam" id="PF00350"/>
    </source>
</evidence>
<gene>
    <name evidence="4" type="ORF">FPD38_04685</name>
</gene>